<evidence type="ECO:0000313" key="3">
    <source>
        <dbReference type="EMBL" id="KAK3305227.1"/>
    </source>
</evidence>
<dbReference type="RefSeq" id="XP_062721007.1">
    <property type="nucleotide sequence ID" value="XM_062862449.1"/>
</dbReference>
<evidence type="ECO:0000259" key="2">
    <source>
        <dbReference type="SMART" id="SM00860"/>
    </source>
</evidence>
<dbReference type="EMBL" id="JAUDZG010000004">
    <property type="protein sequence ID" value="KAK3305227.1"/>
    <property type="molecule type" value="Genomic_DNA"/>
</dbReference>
<name>A0AAJ0GSA2_9PEZI</name>
<reference evidence="3" key="1">
    <citation type="journal article" date="2023" name="Mol. Phylogenet. Evol.">
        <title>Genome-scale phylogeny and comparative genomics of the fungal order Sordariales.</title>
        <authorList>
            <person name="Hensen N."/>
            <person name="Bonometti L."/>
            <person name="Westerberg I."/>
            <person name="Brannstrom I.O."/>
            <person name="Guillou S."/>
            <person name="Cros-Aarteil S."/>
            <person name="Calhoun S."/>
            <person name="Haridas S."/>
            <person name="Kuo A."/>
            <person name="Mondo S."/>
            <person name="Pangilinan J."/>
            <person name="Riley R."/>
            <person name="LaButti K."/>
            <person name="Andreopoulos B."/>
            <person name="Lipzen A."/>
            <person name="Chen C."/>
            <person name="Yan M."/>
            <person name="Daum C."/>
            <person name="Ng V."/>
            <person name="Clum A."/>
            <person name="Steindorff A."/>
            <person name="Ohm R.A."/>
            <person name="Martin F."/>
            <person name="Silar P."/>
            <person name="Natvig D.O."/>
            <person name="Lalanne C."/>
            <person name="Gautier V."/>
            <person name="Ament-Velasquez S.L."/>
            <person name="Kruys A."/>
            <person name="Hutchinson M.I."/>
            <person name="Powell A.J."/>
            <person name="Barry K."/>
            <person name="Miller A.N."/>
            <person name="Grigoriev I.V."/>
            <person name="Debuchy R."/>
            <person name="Gladieux P."/>
            <person name="Hiltunen Thoren M."/>
            <person name="Johannesson H."/>
        </authorList>
    </citation>
    <scope>NUCLEOTIDE SEQUENCE</scope>
    <source>
        <strain evidence="3">CBS 333.67</strain>
    </source>
</reference>
<dbReference type="Proteomes" id="UP001273166">
    <property type="component" value="Unassembled WGS sequence"/>
</dbReference>
<keyword evidence="4" id="KW-1185">Reference proteome</keyword>
<feature type="region of interest" description="Disordered" evidence="1">
    <location>
        <begin position="521"/>
        <end position="545"/>
    </location>
</feature>
<accession>A0AAJ0GSA2</accession>
<reference evidence="3" key="2">
    <citation type="submission" date="2023-06" db="EMBL/GenBank/DDBJ databases">
        <authorList>
            <consortium name="Lawrence Berkeley National Laboratory"/>
            <person name="Mondo S.J."/>
            <person name="Hensen N."/>
            <person name="Bonometti L."/>
            <person name="Westerberg I."/>
            <person name="Brannstrom I.O."/>
            <person name="Guillou S."/>
            <person name="Cros-Aarteil S."/>
            <person name="Calhoun S."/>
            <person name="Haridas S."/>
            <person name="Kuo A."/>
            <person name="Pangilinan J."/>
            <person name="Riley R."/>
            <person name="Labutti K."/>
            <person name="Andreopoulos B."/>
            <person name="Lipzen A."/>
            <person name="Chen C."/>
            <person name="Yanf M."/>
            <person name="Daum C."/>
            <person name="Ng V."/>
            <person name="Clum A."/>
            <person name="Steindorff A."/>
            <person name="Ohm R."/>
            <person name="Martin F."/>
            <person name="Silar P."/>
            <person name="Natvig D."/>
            <person name="Lalanne C."/>
            <person name="Gautier V."/>
            <person name="Ament-Velasquez S.L."/>
            <person name="Kruys A."/>
            <person name="Hutchinson M.I."/>
            <person name="Powell A.J."/>
            <person name="Barry K."/>
            <person name="Miller A.N."/>
            <person name="Grigoriev I.V."/>
            <person name="Debuchy R."/>
            <person name="Gladieux P."/>
            <person name="Thoren M.H."/>
            <person name="Johannesson H."/>
        </authorList>
    </citation>
    <scope>NUCLEOTIDE SEQUENCE</scope>
    <source>
        <strain evidence="3">CBS 333.67</strain>
    </source>
</reference>
<protein>
    <recommendedName>
        <fullName evidence="2">Knr4/Smi1-like domain-containing protein</fullName>
    </recommendedName>
</protein>
<dbReference type="InterPro" id="IPR018958">
    <property type="entry name" value="Knr4/Smi1-like_dom"/>
</dbReference>
<dbReference type="SMART" id="SM00860">
    <property type="entry name" value="SMI1_KNR4"/>
    <property type="match status" value="1"/>
</dbReference>
<dbReference type="GeneID" id="87881278"/>
<dbReference type="AlphaFoldDB" id="A0AAJ0GSA2"/>
<evidence type="ECO:0000256" key="1">
    <source>
        <dbReference type="SAM" id="MobiDB-lite"/>
    </source>
</evidence>
<proteinExistence type="predicted"/>
<gene>
    <name evidence="3" type="ORF">B0T15DRAFT_191594</name>
</gene>
<organism evidence="3 4">
    <name type="scientific">Chaetomium strumarium</name>
    <dbReference type="NCBI Taxonomy" id="1170767"/>
    <lineage>
        <taxon>Eukaryota</taxon>
        <taxon>Fungi</taxon>
        <taxon>Dikarya</taxon>
        <taxon>Ascomycota</taxon>
        <taxon>Pezizomycotina</taxon>
        <taxon>Sordariomycetes</taxon>
        <taxon>Sordariomycetidae</taxon>
        <taxon>Sordariales</taxon>
        <taxon>Chaetomiaceae</taxon>
        <taxon>Chaetomium</taxon>
    </lineage>
</organism>
<comment type="caution">
    <text evidence="3">The sequence shown here is derived from an EMBL/GenBank/DDBJ whole genome shotgun (WGS) entry which is preliminary data.</text>
</comment>
<evidence type="ECO:0000313" key="4">
    <source>
        <dbReference type="Proteomes" id="UP001273166"/>
    </source>
</evidence>
<sequence length="545" mass="60235">MSYHSLLEWRRNTSQMKLQLRDKILTGTPLSLQENVWHEIFQLYLLCTFSGLHDPAKTLLAAYFDVQPGLAPHAGPQDKQILSLLWKHCPSAKPGNIPPDVAASTEDSANPPEYDIQNPAFFQLDKWTETHWIPRTDYGHRQEINDAYDSHQWKTSQDPWTHAICARLLCRVPDGQVVPDRDSVCEAFEAVDRLFTQLPKRGDSLPHCHIFPMKVYFALAVGLGRRQKARDIFALACTVGEWCPQDLLPIPALYEVYFGGGDVDKPTSSEPLISEPAASATIATLTSALAHRKQHGQQDPLHGVPWPELLRRFSEAAFHVHSDDYAQTDDPPQRPSDILLPPLTPEALAEVEQALPGGPLPPDMREMALVANGFKGAWHFLGGGFPGVDKLCAAPSAGEYETYFGVFPAPKRVVTAAGGVATVYEIGLGSGTAQQGADDDDDAGPVWVGYGTVENDEFEHVVCPPGTWRRLAARRESLGGGEVEEVGEGEYRVIHFAYWEGGGHEEYKSMRHWIASETAEMERQLEVERQDGETTQDGGGEAGEE</sequence>
<feature type="domain" description="Knr4/Smi1-like" evidence="2">
    <location>
        <begin position="342"/>
        <end position="516"/>
    </location>
</feature>
<feature type="compositionally biased region" description="Basic and acidic residues" evidence="1">
    <location>
        <begin position="521"/>
        <end position="532"/>
    </location>
</feature>